<evidence type="ECO:0000313" key="1">
    <source>
        <dbReference type="EMBL" id="KAJ2890892.1"/>
    </source>
</evidence>
<feature type="non-terminal residue" evidence="1">
    <location>
        <position position="143"/>
    </location>
</feature>
<dbReference type="EMBL" id="JANBVB010001173">
    <property type="protein sequence ID" value="KAJ2890892.1"/>
    <property type="molecule type" value="Genomic_DNA"/>
</dbReference>
<name>A0ACC1M154_9FUNG</name>
<sequence length="143" mass="14608">MPAAVPQALAPSQSPPPSPPQQRLLDARSSDNSSVLYTEKDANMATAIQVEGPDPDELSTMVGDKDVDALRALGGSAGLLTSLGVDGDVGLVPASSNAIATGSVEAAEQNLPIAKADNLAKKLASEQGDGDLAWLAEFEADRK</sequence>
<accession>A0ACC1M154</accession>
<gene>
    <name evidence="1" type="ORF">IWW38_003886</name>
</gene>
<evidence type="ECO:0000313" key="2">
    <source>
        <dbReference type="Proteomes" id="UP001139981"/>
    </source>
</evidence>
<reference evidence="1" key="1">
    <citation type="submission" date="2022-07" db="EMBL/GenBank/DDBJ databases">
        <title>Phylogenomic reconstructions and comparative analyses of Kickxellomycotina fungi.</title>
        <authorList>
            <person name="Reynolds N.K."/>
            <person name="Stajich J.E."/>
            <person name="Barry K."/>
            <person name="Grigoriev I.V."/>
            <person name="Crous P."/>
            <person name="Smith M.E."/>
        </authorList>
    </citation>
    <scope>NUCLEOTIDE SEQUENCE</scope>
    <source>
        <strain evidence="1">CBS 190363</strain>
    </source>
</reference>
<dbReference type="Proteomes" id="UP001139981">
    <property type="component" value="Unassembled WGS sequence"/>
</dbReference>
<comment type="caution">
    <text evidence="1">The sequence shown here is derived from an EMBL/GenBank/DDBJ whole genome shotgun (WGS) entry which is preliminary data.</text>
</comment>
<protein>
    <submittedName>
        <fullName evidence="1">Uncharacterized protein</fullName>
    </submittedName>
</protein>
<keyword evidence="2" id="KW-1185">Reference proteome</keyword>
<proteinExistence type="predicted"/>
<organism evidence="1 2">
    <name type="scientific">Coemansia aciculifera</name>
    <dbReference type="NCBI Taxonomy" id="417176"/>
    <lineage>
        <taxon>Eukaryota</taxon>
        <taxon>Fungi</taxon>
        <taxon>Fungi incertae sedis</taxon>
        <taxon>Zoopagomycota</taxon>
        <taxon>Kickxellomycotina</taxon>
        <taxon>Kickxellomycetes</taxon>
        <taxon>Kickxellales</taxon>
        <taxon>Kickxellaceae</taxon>
        <taxon>Coemansia</taxon>
    </lineage>
</organism>